<dbReference type="Pfam" id="PF01494">
    <property type="entry name" value="FAD_binding_3"/>
    <property type="match status" value="1"/>
</dbReference>
<dbReference type="AlphaFoldDB" id="A0A5B8LNM1"/>
<accession>A0A5B8LNM1</accession>
<dbReference type="RefSeq" id="WP_146288475.1">
    <property type="nucleotide sequence ID" value="NZ_CP042304.1"/>
</dbReference>
<proteinExistence type="predicted"/>
<dbReference type="SUPFAM" id="SSF51905">
    <property type="entry name" value="FAD/NAD(P)-binding domain"/>
    <property type="match status" value="1"/>
</dbReference>
<dbReference type="EMBL" id="CP042304">
    <property type="protein sequence ID" value="QDZ09666.1"/>
    <property type="molecule type" value="Genomic_DNA"/>
</dbReference>
<dbReference type="PANTHER" id="PTHR46865:SF2">
    <property type="entry name" value="MONOOXYGENASE"/>
    <property type="match status" value="1"/>
</dbReference>
<organism evidence="2 3">
    <name type="scientific">Devosia ginsengisoli</name>
    <dbReference type="NCBI Taxonomy" id="400770"/>
    <lineage>
        <taxon>Bacteria</taxon>
        <taxon>Pseudomonadati</taxon>
        <taxon>Pseudomonadota</taxon>
        <taxon>Alphaproteobacteria</taxon>
        <taxon>Hyphomicrobiales</taxon>
        <taxon>Devosiaceae</taxon>
        <taxon>Devosia</taxon>
    </lineage>
</organism>
<dbReference type="Gene3D" id="3.50.50.60">
    <property type="entry name" value="FAD/NAD(P)-binding domain"/>
    <property type="match status" value="1"/>
</dbReference>
<dbReference type="InterPro" id="IPR002938">
    <property type="entry name" value="FAD-bd"/>
</dbReference>
<dbReference type="InterPro" id="IPR036188">
    <property type="entry name" value="FAD/NAD-bd_sf"/>
</dbReference>
<sequence length="390" mass="42856">MDTDNSVLISGAGIAGPALAFWLARRGFVPTVVERSQAPRIAGHAVDFRGVSREVLRRMDLLPEIERQATHQGDMHYVDARDRSRAVMPANFASGEVEIMRGDLVHILHEATRDRVEYRFGDAIAALDQEADGVAVQFESGESRRFGLVIGADGQHSGVRRLAFGPEQQFLHHLGLYLAVARIPNLLGLHYSGKMFNAPGTILSVYPARQNSEARALFFFHADPLDYDYRDVEAQKRIVADHYEGQGWAVPRILPEMLASEEFYFDSVSQVRMDGWSEGRVALLGDAAFCATPLSGMGSGMAVTGAYVLAQELERAAGDHGAAFARYEARMRPFVGKSQKLAQMATHGYVPTSRLGIGFMHLMNRLVARLPGDMILKPAIEAANSVSLED</sequence>
<gene>
    <name evidence="2" type="ORF">FPZ08_02205</name>
</gene>
<dbReference type="GO" id="GO:0071949">
    <property type="term" value="F:FAD binding"/>
    <property type="evidence" value="ECO:0007669"/>
    <property type="project" value="InterPro"/>
</dbReference>
<name>A0A5B8LNM1_9HYPH</name>
<dbReference type="PANTHER" id="PTHR46865">
    <property type="entry name" value="OXIDOREDUCTASE-RELATED"/>
    <property type="match status" value="1"/>
</dbReference>
<dbReference type="Gene3D" id="3.30.9.10">
    <property type="entry name" value="D-Amino Acid Oxidase, subunit A, domain 2"/>
    <property type="match status" value="1"/>
</dbReference>
<reference evidence="2 3" key="1">
    <citation type="submission" date="2019-07" db="EMBL/GenBank/DDBJ databases">
        <title>Full genome sequence of Devosia sp. Gsoil 520.</title>
        <authorList>
            <person name="Im W.-T."/>
        </authorList>
    </citation>
    <scope>NUCLEOTIDE SEQUENCE [LARGE SCALE GENOMIC DNA]</scope>
    <source>
        <strain evidence="2 3">Gsoil 520</strain>
    </source>
</reference>
<dbReference type="KEGG" id="dea:FPZ08_02205"/>
<evidence type="ECO:0000313" key="3">
    <source>
        <dbReference type="Proteomes" id="UP000315364"/>
    </source>
</evidence>
<dbReference type="OrthoDB" id="4230779at2"/>
<evidence type="ECO:0000313" key="2">
    <source>
        <dbReference type="EMBL" id="QDZ09666.1"/>
    </source>
</evidence>
<evidence type="ECO:0000259" key="1">
    <source>
        <dbReference type="Pfam" id="PF01494"/>
    </source>
</evidence>
<feature type="domain" description="FAD-binding" evidence="1">
    <location>
        <begin position="6"/>
        <end position="333"/>
    </location>
</feature>
<dbReference type="Proteomes" id="UP000315364">
    <property type="component" value="Chromosome"/>
</dbReference>
<keyword evidence="3" id="KW-1185">Reference proteome</keyword>
<dbReference type="InterPro" id="IPR051704">
    <property type="entry name" value="FAD_aromatic-hydroxylase"/>
</dbReference>
<protein>
    <submittedName>
        <fullName evidence="2">FAD-dependent oxidoreductase</fullName>
    </submittedName>
</protein>
<dbReference type="PRINTS" id="PR00420">
    <property type="entry name" value="RNGMNOXGNASE"/>
</dbReference>